<keyword evidence="6 14" id="KW-0223">Dioxygenase</keyword>
<dbReference type="GO" id="GO:0019797">
    <property type="term" value="F:procollagen-proline 3-dioxygenase activity"/>
    <property type="evidence" value="ECO:0007669"/>
    <property type="project" value="UniProtKB-EC"/>
</dbReference>
<evidence type="ECO:0000256" key="7">
    <source>
        <dbReference type="ARBA" id="ARBA00023002"/>
    </source>
</evidence>
<dbReference type="Gene3D" id="2.60.120.620">
    <property type="entry name" value="q2cbj1_9rhob like domain"/>
    <property type="match status" value="1"/>
</dbReference>
<protein>
    <recommendedName>
        <fullName evidence="3">procollagen-proline 3-dioxygenase</fullName>
        <ecNumber evidence="3">1.14.11.7</ecNumber>
    </recommendedName>
</protein>
<reference evidence="14" key="1">
    <citation type="submission" date="2020-05" db="EMBL/GenBank/DDBJ databases">
        <authorList>
            <person name="Chiriac C."/>
            <person name="Salcher M."/>
            <person name="Ghai R."/>
            <person name="Kavagutti S V."/>
        </authorList>
    </citation>
    <scope>NUCLEOTIDE SEQUENCE</scope>
</reference>
<gene>
    <name evidence="13" type="ORF">UFOVP1032_76</name>
    <name evidence="14" type="ORF">UFOVP1125_144</name>
    <name evidence="15" type="ORF">UFOVP1173_90</name>
    <name evidence="16" type="ORF">UFOVP1241_8</name>
    <name evidence="17" type="ORF">UFOVP1491_76</name>
    <name evidence="18" type="ORF">UFOVP1579_76</name>
    <name evidence="10" type="ORF">UFOVP485_45</name>
    <name evidence="11" type="ORF">UFOVP575_149</name>
    <name evidence="12" type="ORF">UFOVP963_11</name>
</gene>
<evidence type="ECO:0000256" key="8">
    <source>
        <dbReference type="ARBA" id="ARBA00023004"/>
    </source>
</evidence>
<dbReference type="EMBL" id="LR797131">
    <property type="protein sequence ID" value="CAB4188981.1"/>
    <property type="molecule type" value="Genomic_DNA"/>
</dbReference>
<dbReference type="EMBL" id="LR796551">
    <property type="protein sequence ID" value="CAB4151111.1"/>
    <property type="molecule type" value="Genomic_DNA"/>
</dbReference>
<dbReference type="InterPro" id="IPR044862">
    <property type="entry name" value="Pro_4_hyd_alph_FE2OG_OXY"/>
</dbReference>
<dbReference type="GO" id="GO:0032963">
    <property type="term" value="P:collagen metabolic process"/>
    <property type="evidence" value="ECO:0007669"/>
    <property type="project" value="InterPro"/>
</dbReference>
<evidence type="ECO:0000256" key="6">
    <source>
        <dbReference type="ARBA" id="ARBA00022964"/>
    </source>
</evidence>
<dbReference type="EMBL" id="LR797080">
    <property type="protein sequence ID" value="CAB4185877.1"/>
    <property type="molecule type" value="Genomic_DNA"/>
</dbReference>
<keyword evidence="4" id="KW-0479">Metal-binding</keyword>
<keyword evidence="8" id="KW-0408">Iron</keyword>
<dbReference type="EMBL" id="LR797188">
    <property type="protein sequence ID" value="CAB4192210.1"/>
    <property type="molecule type" value="Genomic_DNA"/>
</dbReference>
<evidence type="ECO:0000256" key="2">
    <source>
        <dbReference type="ARBA" id="ARBA00001962"/>
    </source>
</evidence>
<keyword evidence="5" id="KW-0677">Repeat</keyword>
<evidence type="ECO:0000313" key="11">
    <source>
        <dbReference type="EMBL" id="CAB4151111.1"/>
    </source>
</evidence>
<dbReference type="GO" id="GO:0031418">
    <property type="term" value="F:L-ascorbic acid binding"/>
    <property type="evidence" value="ECO:0007669"/>
    <property type="project" value="InterPro"/>
</dbReference>
<evidence type="ECO:0000313" key="12">
    <source>
        <dbReference type="EMBL" id="CAB4173830.1"/>
    </source>
</evidence>
<evidence type="ECO:0000256" key="3">
    <source>
        <dbReference type="ARBA" id="ARBA00012262"/>
    </source>
</evidence>
<dbReference type="Pfam" id="PF13640">
    <property type="entry name" value="2OG-FeII_Oxy_3"/>
    <property type="match status" value="1"/>
</dbReference>
<name>A0A6J5QTJ5_9CAUD</name>
<comment type="cofactor">
    <cofactor evidence="1">
        <name>L-ascorbate</name>
        <dbReference type="ChEBI" id="CHEBI:38290"/>
    </cofactor>
</comment>
<dbReference type="EC" id="1.14.11.7" evidence="3"/>
<evidence type="ECO:0000259" key="9">
    <source>
        <dbReference type="PROSITE" id="PS51471"/>
    </source>
</evidence>
<evidence type="ECO:0000313" key="17">
    <source>
        <dbReference type="EMBL" id="CAB4217739.1"/>
    </source>
</evidence>
<evidence type="ECO:0000313" key="15">
    <source>
        <dbReference type="EMBL" id="CAB4188981.1"/>
    </source>
</evidence>
<dbReference type="PANTHER" id="PTHR14049">
    <property type="entry name" value="LEPRECAN 1"/>
    <property type="match status" value="1"/>
</dbReference>
<dbReference type="EMBL" id="LR796915">
    <property type="protein sequence ID" value="CAB4173830.1"/>
    <property type="molecule type" value="Genomic_DNA"/>
</dbReference>
<proteinExistence type="predicted"/>
<evidence type="ECO:0000313" key="10">
    <source>
        <dbReference type="EMBL" id="CAB4145810.1"/>
    </source>
</evidence>
<dbReference type="EMBL" id="LR797455">
    <property type="protein sequence ID" value="CAB4217739.1"/>
    <property type="molecule type" value="Genomic_DNA"/>
</dbReference>
<sequence>MKLTKVTEDIFKYDNFLTQEECEKTINLFKKYEEEDPEYWKAISFYESYSAMYPQDNDPILEKFGLPGNWFSDLERRFKECAADLAGEPIEKISKISFHMQRWLPGAFAPLHSDNTSNDGKYGAFTRSRYAGFLYLNEDFEGGLLNFEADHGNNKFSVQPTTGSFVIFHGGHKNMHEVTMVKKGNRYTIGSFWDDREESDYPQETRDAWALELAEVRALQKNEQKEWTEVKEKGLVMTREGKLIDKEEVM</sequence>
<evidence type="ECO:0000313" key="14">
    <source>
        <dbReference type="EMBL" id="CAB4185877.1"/>
    </source>
</evidence>
<dbReference type="PROSITE" id="PS51471">
    <property type="entry name" value="FE2OG_OXY"/>
    <property type="match status" value="1"/>
</dbReference>
<evidence type="ECO:0000313" key="13">
    <source>
        <dbReference type="EMBL" id="CAB4179744.1"/>
    </source>
</evidence>
<feature type="domain" description="Fe2OG dioxygenase" evidence="9">
    <location>
        <begin position="92"/>
        <end position="196"/>
    </location>
</feature>
<dbReference type="SMART" id="SM00702">
    <property type="entry name" value="P4Hc"/>
    <property type="match status" value="1"/>
</dbReference>
<dbReference type="GO" id="GO:0005506">
    <property type="term" value="F:iron ion binding"/>
    <property type="evidence" value="ECO:0007669"/>
    <property type="project" value="InterPro"/>
</dbReference>
<evidence type="ECO:0000313" key="16">
    <source>
        <dbReference type="EMBL" id="CAB4192210.1"/>
    </source>
</evidence>
<evidence type="ECO:0000313" key="18">
    <source>
        <dbReference type="EMBL" id="CAB5231401.1"/>
    </source>
</evidence>
<dbReference type="EMBL" id="LR796457">
    <property type="protein sequence ID" value="CAB4145810.1"/>
    <property type="molecule type" value="Genomic_DNA"/>
</dbReference>
<organism evidence="14">
    <name type="scientific">uncultured Caudovirales phage</name>
    <dbReference type="NCBI Taxonomy" id="2100421"/>
    <lineage>
        <taxon>Viruses</taxon>
        <taxon>Duplodnaviria</taxon>
        <taxon>Heunggongvirae</taxon>
        <taxon>Uroviricota</taxon>
        <taxon>Caudoviricetes</taxon>
        <taxon>Peduoviridae</taxon>
        <taxon>Maltschvirus</taxon>
        <taxon>Maltschvirus maltsch</taxon>
    </lineage>
</organism>
<dbReference type="PANTHER" id="PTHR14049:SF9">
    <property type="entry name" value="PROCOLLAGEN-PROLINE 3-DIOXYGENASE"/>
    <property type="match status" value="1"/>
</dbReference>
<dbReference type="InterPro" id="IPR006620">
    <property type="entry name" value="Pro_4_hyd_alph"/>
</dbReference>
<dbReference type="InterPro" id="IPR005123">
    <property type="entry name" value="Oxoglu/Fe-dep_dioxygenase_dom"/>
</dbReference>
<accession>A0A6J5QTJ5</accession>
<comment type="cofactor">
    <cofactor evidence="2">
        <name>Fe cation</name>
        <dbReference type="ChEBI" id="CHEBI:24875"/>
    </cofactor>
</comment>
<evidence type="ECO:0000256" key="4">
    <source>
        <dbReference type="ARBA" id="ARBA00022723"/>
    </source>
</evidence>
<keyword evidence="7" id="KW-0560">Oxidoreductase</keyword>
<dbReference type="EMBL" id="LR798431">
    <property type="protein sequence ID" value="CAB5231401.1"/>
    <property type="molecule type" value="Genomic_DNA"/>
</dbReference>
<evidence type="ECO:0000256" key="1">
    <source>
        <dbReference type="ARBA" id="ARBA00001961"/>
    </source>
</evidence>
<dbReference type="InterPro" id="IPR039575">
    <property type="entry name" value="P3H"/>
</dbReference>
<dbReference type="EMBL" id="LR796983">
    <property type="protein sequence ID" value="CAB4179744.1"/>
    <property type="molecule type" value="Genomic_DNA"/>
</dbReference>
<evidence type="ECO:0000256" key="5">
    <source>
        <dbReference type="ARBA" id="ARBA00022737"/>
    </source>
</evidence>